<gene>
    <name evidence="1" type="ORF">PHMEG_0006615</name>
</gene>
<reference evidence="2" key="1">
    <citation type="submission" date="2017-03" db="EMBL/GenBank/DDBJ databases">
        <title>Phytopthora megakarya and P. palmivora, two closely related causual agents of cacao black pod achieved similar genome size and gene model numbers by different mechanisms.</title>
        <authorList>
            <person name="Ali S."/>
            <person name="Shao J."/>
            <person name="Larry D.J."/>
            <person name="Kronmiller B."/>
            <person name="Shen D."/>
            <person name="Strem M.D."/>
            <person name="Melnick R.L."/>
            <person name="Guiltinan M.J."/>
            <person name="Tyler B.M."/>
            <person name="Meinhardt L.W."/>
            <person name="Bailey B.A."/>
        </authorList>
    </citation>
    <scope>NUCLEOTIDE SEQUENCE [LARGE SCALE GENOMIC DNA]</scope>
    <source>
        <strain evidence="2">zdho120</strain>
    </source>
</reference>
<protein>
    <submittedName>
        <fullName evidence="1">Uncharacterized protein</fullName>
    </submittedName>
</protein>
<evidence type="ECO:0000313" key="1">
    <source>
        <dbReference type="EMBL" id="OWZ19174.1"/>
    </source>
</evidence>
<proteinExistence type="predicted"/>
<keyword evidence="2" id="KW-1185">Reference proteome</keyword>
<evidence type="ECO:0000313" key="2">
    <source>
        <dbReference type="Proteomes" id="UP000198211"/>
    </source>
</evidence>
<dbReference type="OrthoDB" id="129639at2759"/>
<dbReference type="Proteomes" id="UP000198211">
    <property type="component" value="Unassembled WGS sequence"/>
</dbReference>
<name>A0A225WNQ5_9STRA</name>
<dbReference type="SUPFAM" id="SSF52047">
    <property type="entry name" value="RNI-like"/>
    <property type="match status" value="1"/>
</dbReference>
<sequence length="515" mass="59142">MDISSHGASWNDHWNLVKSIRRAEKIIRDEWNLYNETQVGKQLECFQLGSLRSTVVLDPIDNNVPMIDITPEMIKIIDESGLDEMHFNQVRLEFYRDLDQDGLSVKKAFGKLMMCLFGDAQVRNDRQLGINVKTNVWDSLRLECDHDLSLLHIAAMCSAIVRTKAQNKLWLRLEHYPDISSWWKWLAYGLFSKRARTTSTLNSITLSGINSMTLAEIQAFAAVLASDHPEEELYELPRVPGYGRCQVLRDNLECIRCDEVEVLQTSVTSLTIGFGDWDEKSNLEGLPLLLQSIGSSLKELTLDVSYLNISENEILRSCPHLDTLSLCGASFDVQLDFSCFRRNNELLPSLNCQWNDVVAVSKKMMDGNNPLSKCVTRLRLRFVDNRAGTNYEESLKSLLEMLKVNQTLEYLDVIIQPCNFAYFSKFREHHLEPLNKAQESFSMEGKVAFLSTMSSERNACFRKTDNNLSQQIFTGPLNQHVVSTIFAFAAPPLTRKVFFWSQNVTWNWRNTWITY</sequence>
<dbReference type="EMBL" id="NBNE01000477">
    <property type="protein sequence ID" value="OWZ19174.1"/>
    <property type="molecule type" value="Genomic_DNA"/>
</dbReference>
<accession>A0A225WNQ5</accession>
<organism evidence="1 2">
    <name type="scientific">Phytophthora megakarya</name>
    <dbReference type="NCBI Taxonomy" id="4795"/>
    <lineage>
        <taxon>Eukaryota</taxon>
        <taxon>Sar</taxon>
        <taxon>Stramenopiles</taxon>
        <taxon>Oomycota</taxon>
        <taxon>Peronosporomycetes</taxon>
        <taxon>Peronosporales</taxon>
        <taxon>Peronosporaceae</taxon>
        <taxon>Phytophthora</taxon>
    </lineage>
</organism>
<comment type="caution">
    <text evidence="1">The sequence shown here is derived from an EMBL/GenBank/DDBJ whole genome shotgun (WGS) entry which is preliminary data.</text>
</comment>
<dbReference type="AlphaFoldDB" id="A0A225WNQ5"/>